<protein>
    <recommendedName>
        <fullName evidence="3 9">DNA replication and repair protein RecF</fullName>
    </recommendedName>
</protein>
<evidence type="ECO:0000256" key="8">
    <source>
        <dbReference type="ARBA" id="ARBA00023125"/>
    </source>
</evidence>
<keyword evidence="9 10" id="KW-0227">DNA damage</keyword>
<feature type="domain" description="RecF/RecN/SMC N-terminal" evidence="11">
    <location>
        <begin position="3"/>
        <end position="334"/>
    </location>
</feature>
<evidence type="ECO:0000256" key="4">
    <source>
        <dbReference type="ARBA" id="ARBA00022490"/>
    </source>
</evidence>
<evidence type="ECO:0000256" key="10">
    <source>
        <dbReference type="RuleBase" id="RU000578"/>
    </source>
</evidence>
<sequence>MFVARLSLTDFRNHASSEIGARPGLVVLAGPNGAGKTNILEALSLLAPGRGLRGSALPEMVREGATDGFAVAADCHGEDDGLAPIHIGTGTRGSAPGRRRVRVNGADAAATSLGEWLSFVWLTPAMDRLFVEGAGQRRRFLDRMALALEPSHASHASRYEAAMRARTRLLGEDGPWDTVWLSALEAQMAEHGEALDAARHSLVTSLQSCLAASPDSAFARPSIALVEGDSSPARRWRVEELASAQARSRQADARAGRALVGPHRVDLHVVHASKGQVAARCSTGEQKALLLSIVLAHGDLVARARGQRPILLLDELAAHLDPLRRTALFERLTAGGGQIWMTGTEMALFDGVPPDATRLEVAQGAIIGK</sequence>
<evidence type="ECO:0000256" key="7">
    <source>
        <dbReference type="ARBA" id="ARBA00022840"/>
    </source>
</evidence>
<keyword evidence="13" id="KW-1185">Reference proteome</keyword>
<reference evidence="12 13" key="1">
    <citation type="submission" date="2020-01" db="EMBL/GenBank/DDBJ databases">
        <title>Sphingomonas sp. strain CSW-10.</title>
        <authorList>
            <person name="Chen W.-M."/>
        </authorList>
    </citation>
    <scope>NUCLEOTIDE SEQUENCE [LARGE SCALE GENOMIC DNA]</scope>
    <source>
        <strain evidence="12 13">CSW-10</strain>
    </source>
</reference>
<dbReference type="InterPro" id="IPR027417">
    <property type="entry name" value="P-loop_NTPase"/>
</dbReference>
<dbReference type="Pfam" id="PF02463">
    <property type="entry name" value="SMC_N"/>
    <property type="match status" value="1"/>
</dbReference>
<dbReference type="GO" id="GO:0006260">
    <property type="term" value="P:DNA replication"/>
    <property type="evidence" value="ECO:0007669"/>
    <property type="project" value="UniProtKB-UniRule"/>
</dbReference>
<dbReference type="InterPro" id="IPR042174">
    <property type="entry name" value="RecF_2"/>
</dbReference>
<dbReference type="InterPro" id="IPR001238">
    <property type="entry name" value="DNA-binding_RecF"/>
</dbReference>
<dbReference type="HAMAP" id="MF_00365">
    <property type="entry name" value="RecF"/>
    <property type="match status" value="1"/>
</dbReference>
<comment type="subcellular location">
    <subcellularLocation>
        <location evidence="1 9 10">Cytoplasm</location>
    </subcellularLocation>
</comment>
<name>A0A6M4AUW0_9SPHN</name>
<keyword evidence="4 9" id="KW-0963">Cytoplasm</keyword>
<dbReference type="RefSeq" id="WP_169945182.1">
    <property type="nucleotide sequence ID" value="NZ_CP053015.1"/>
</dbReference>
<dbReference type="GO" id="GO:0009432">
    <property type="term" value="P:SOS response"/>
    <property type="evidence" value="ECO:0007669"/>
    <property type="project" value="UniProtKB-UniRule"/>
</dbReference>
<dbReference type="GO" id="GO:0005737">
    <property type="term" value="C:cytoplasm"/>
    <property type="evidence" value="ECO:0007669"/>
    <property type="project" value="UniProtKB-SubCell"/>
</dbReference>
<evidence type="ECO:0000259" key="11">
    <source>
        <dbReference type="Pfam" id="PF02463"/>
    </source>
</evidence>
<evidence type="ECO:0000256" key="2">
    <source>
        <dbReference type="ARBA" id="ARBA00008016"/>
    </source>
</evidence>
<evidence type="ECO:0000256" key="3">
    <source>
        <dbReference type="ARBA" id="ARBA00020170"/>
    </source>
</evidence>
<evidence type="ECO:0000313" key="12">
    <source>
        <dbReference type="EMBL" id="QJQ32200.1"/>
    </source>
</evidence>
<feature type="binding site" evidence="9">
    <location>
        <begin position="30"/>
        <end position="37"/>
    </location>
    <ligand>
        <name>ATP</name>
        <dbReference type="ChEBI" id="CHEBI:30616"/>
    </ligand>
</feature>
<evidence type="ECO:0000313" key="13">
    <source>
        <dbReference type="Proteomes" id="UP000503018"/>
    </source>
</evidence>
<keyword evidence="9 10" id="KW-0234">DNA repair</keyword>
<evidence type="ECO:0000256" key="9">
    <source>
        <dbReference type="HAMAP-Rule" id="MF_00365"/>
    </source>
</evidence>
<dbReference type="EMBL" id="CP053015">
    <property type="protein sequence ID" value="QJQ32200.1"/>
    <property type="molecule type" value="Genomic_DNA"/>
</dbReference>
<dbReference type="KEGG" id="slan:GV829_06805"/>
<dbReference type="GO" id="GO:0000731">
    <property type="term" value="P:DNA synthesis involved in DNA repair"/>
    <property type="evidence" value="ECO:0007669"/>
    <property type="project" value="TreeGrafter"/>
</dbReference>
<dbReference type="PANTHER" id="PTHR32182">
    <property type="entry name" value="DNA REPLICATION AND REPAIR PROTEIN RECF"/>
    <property type="match status" value="1"/>
</dbReference>
<organism evidence="12 13">
    <name type="scientific">Sphingomonas lacunae</name>
    <dbReference type="NCBI Taxonomy" id="2698828"/>
    <lineage>
        <taxon>Bacteria</taxon>
        <taxon>Pseudomonadati</taxon>
        <taxon>Pseudomonadota</taxon>
        <taxon>Alphaproteobacteria</taxon>
        <taxon>Sphingomonadales</taxon>
        <taxon>Sphingomonadaceae</taxon>
        <taxon>Sphingomonas</taxon>
    </lineage>
</organism>
<dbReference type="AlphaFoldDB" id="A0A6M4AUW0"/>
<dbReference type="Gene3D" id="1.20.1050.90">
    <property type="entry name" value="RecF/RecN/SMC, N-terminal domain"/>
    <property type="match status" value="1"/>
</dbReference>
<dbReference type="GO" id="GO:0003697">
    <property type="term" value="F:single-stranded DNA binding"/>
    <property type="evidence" value="ECO:0007669"/>
    <property type="project" value="UniProtKB-UniRule"/>
</dbReference>
<dbReference type="PANTHER" id="PTHR32182:SF0">
    <property type="entry name" value="DNA REPLICATION AND REPAIR PROTEIN RECF"/>
    <property type="match status" value="1"/>
</dbReference>
<comment type="function">
    <text evidence="9 10">The RecF protein is involved in DNA metabolism; it is required for DNA replication and normal SOS inducibility. RecF binds preferentially to single-stranded, linear DNA. It also seems to bind ATP.</text>
</comment>
<dbReference type="GO" id="GO:0005524">
    <property type="term" value="F:ATP binding"/>
    <property type="evidence" value="ECO:0007669"/>
    <property type="project" value="UniProtKB-UniRule"/>
</dbReference>
<accession>A0A6M4AUW0</accession>
<dbReference type="SUPFAM" id="SSF52540">
    <property type="entry name" value="P-loop containing nucleoside triphosphate hydrolases"/>
    <property type="match status" value="1"/>
</dbReference>
<dbReference type="NCBIfam" id="TIGR00611">
    <property type="entry name" value="recf"/>
    <property type="match status" value="1"/>
</dbReference>
<proteinExistence type="inferred from homology"/>
<comment type="similarity">
    <text evidence="2 9 10">Belongs to the RecF family.</text>
</comment>
<keyword evidence="8 9" id="KW-0238">DNA-binding</keyword>
<evidence type="ECO:0000256" key="5">
    <source>
        <dbReference type="ARBA" id="ARBA00022705"/>
    </source>
</evidence>
<dbReference type="PROSITE" id="PS00618">
    <property type="entry name" value="RECF_2"/>
    <property type="match status" value="1"/>
</dbReference>
<keyword evidence="7 9" id="KW-0067">ATP-binding</keyword>
<dbReference type="PROSITE" id="PS00617">
    <property type="entry name" value="RECF_1"/>
    <property type="match status" value="1"/>
</dbReference>
<evidence type="ECO:0000256" key="1">
    <source>
        <dbReference type="ARBA" id="ARBA00004496"/>
    </source>
</evidence>
<keyword evidence="5 9" id="KW-0235">DNA replication</keyword>
<dbReference type="Gene3D" id="3.40.50.300">
    <property type="entry name" value="P-loop containing nucleotide triphosphate hydrolases"/>
    <property type="match status" value="1"/>
</dbReference>
<keyword evidence="6 9" id="KW-0547">Nucleotide-binding</keyword>
<dbReference type="GO" id="GO:0006302">
    <property type="term" value="P:double-strand break repair"/>
    <property type="evidence" value="ECO:0007669"/>
    <property type="project" value="TreeGrafter"/>
</dbReference>
<dbReference type="InterPro" id="IPR003395">
    <property type="entry name" value="RecF/RecN/SMC_N"/>
</dbReference>
<gene>
    <name evidence="9 12" type="primary">recF</name>
    <name evidence="12" type="ORF">GV829_06805</name>
</gene>
<dbReference type="Proteomes" id="UP000503018">
    <property type="component" value="Chromosome"/>
</dbReference>
<evidence type="ECO:0000256" key="6">
    <source>
        <dbReference type="ARBA" id="ARBA00022741"/>
    </source>
</evidence>
<dbReference type="InterPro" id="IPR018078">
    <property type="entry name" value="DNA-binding_RecF_CS"/>
</dbReference>
<keyword evidence="9 10" id="KW-0742">SOS response</keyword>